<protein>
    <submittedName>
        <fullName evidence="1">Uncharacterized protein</fullName>
    </submittedName>
</protein>
<dbReference type="Proteomes" id="UP000285750">
    <property type="component" value="Unassembled WGS sequence"/>
</dbReference>
<reference evidence="1 2" key="1">
    <citation type="submission" date="2018-08" db="EMBL/GenBank/DDBJ databases">
        <title>A genome reference for cultivated species of the human gut microbiota.</title>
        <authorList>
            <person name="Zou Y."/>
            <person name="Xue W."/>
            <person name="Luo G."/>
        </authorList>
    </citation>
    <scope>NUCLEOTIDE SEQUENCE [LARGE SCALE GENOMIC DNA]</scope>
    <source>
        <strain evidence="1 2">AF24-16AC</strain>
    </source>
</reference>
<sequence>MAAEEDFVLSFTGEETDNLLKHTESMKNQTTEEDGETVQVYDTNGVPHKVSKTELLKKSTLALPALEDISSFVAINAAGNAVGVMTKEQVASVLAELIGTATLKNDGLMSKSGFLSAIGLNLEGDANNVNNGVYKFDSQQGNMPVNYGILVAFSCDGWIRMQLCAGGDNGLAYIRMHYNSWTSWKQL</sequence>
<organism evidence="1 2">
    <name type="scientific">Phocaeicola plebeius</name>
    <dbReference type="NCBI Taxonomy" id="310297"/>
    <lineage>
        <taxon>Bacteria</taxon>
        <taxon>Pseudomonadati</taxon>
        <taxon>Bacteroidota</taxon>
        <taxon>Bacteroidia</taxon>
        <taxon>Bacteroidales</taxon>
        <taxon>Bacteroidaceae</taxon>
        <taxon>Phocaeicola</taxon>
    </lineage>
</organism>
<gene>
    <name evidence="1" type="ORF">DWY14_00180</name>
</gene>
<proteinExistence type="predicted"/>
<dbReference type="RefSeq" id="WP_118430392.1">
    <property type="nucleotide sequence ID" value="NZ_QRUT01000001.1"/>
</dbReference>
<dbReference type="AlphaFoldDB" id="A0A412HAX9"/>
<accession>A0A412HAX9</accession>
<dbReference type="EMBL" id="QRUY01000001">
    <property type="protein sequence ID" value="RGS10595.1"/>
    <property type="molecule type" value="Genomic_DNA"/>
</dbReference>
<evidence type="ECO:0000313" key="2">
    <source>
        <dbReference type="Proteomes" id="UP000285750"/>
    </source>
</evidence>
<name>A0A412HAX9_9BACT</name>
<evidence type="ECO:0000313" key="1">
    <source>
        <dbReference type="EMBL" id="RGS10595.1"/>
    </source>
</evidence>
<comment type="caution">
    <text evidence="1">The sequence shown here is derived from an EMBL/GenBank/DDBJ whole genome shotgun (WGS) entry which is preliminary data.</text>
</comment>